<comment type="caution">
    <text evidence="1">The sequence shown here is derived from an EMBL/GenBank/DDBJ whole genome shotgun (WGS) entry which is preliminary data.</text>
</comment>
<accession>A0ACB9BB17</accession>
<proteinExistence type="predicted"/>
<gene>
    <name evidence="1" type="ORF">L6452_20319</name>
</gene>
<sequence length="293" mass="32543">MSSEPASSIQSQDGLDDLRRLAQIPVEVDINSPSQLMPQFWRVVLIIERLTAEWGSPFDLNDLHIAYTMKINGFHRYSLHSNYQGDRTLVLNNAVNDRWWKSRYAFVRMASLGPNSDWLEPYWDTLSADVDEGVTIVEPSEVEVEEVEEEKEEEEEEGEMAGGSPAKTSATTDRRKAQLELDRKGKEKRKAAATAGSGGNASSISSPEKANMGDPIPAVLINMAPPMMESLEEPGVERPPPEGVQATEASMTSSIGRGYFLIWGNTIFRPLRNVSKGCRSMMLGPTSLDIHSW</sequence>
<protein>
    <submittedName>
        <fullName evidence="1">Uncharacterized protein</fullName>
    </submittedName>
</protein>
<dbReference type="EMBL" id="CM042052">
    <property type="protein sequence ID" value="KAI3719421.1"/>
    <property type="molecule type" value="Genomic_DNA"/>
</dbReference>
<dbReference type="Proteomes" id="UP001055879">
    <property type="component" value="Linkage Group LG06"/>
</dbReference>
<reference evidence="2" key="1">
    <citation type="journal article" date="2022" name="Mol. Ecol. Resour.">
        <title>The genomes of chicory, endive, great burdock and yacon provide insights into Asteraceae palaeo-polyploidization history and plant inulin production.</title>
        <authorList>
            <person name="Fan W."/>
            <person name="Wang S."/>
            <person name="Wang H."/>
            <person name="Wang A."/>
            <person name="Jiang F."/>
            <person name="Liu H."/>
            <person name="Zhao H."/>
            <person name="Xu D."/>
            <person name="Zhang Y."/>
        </authorList>
    </citation>
    <scope>NUCLEOTIDE SEQUENCE [LARGE SCALE GENOMIC DNA]</scope>
    <source>
        <strain evidence="2">cv. Niubang</strain>
    </source>
</reference>
<reference evidence="1 2" key="2">
    <citation type="journal article" date="2022" name="Mol. Ecol. Resour.">
        <title>The genomes of chicory, endive, great burdock and yacon provide insights into Asteraceae paleo-polyploidization history and plant inulin production.</title>
        <authorList>
            <person name="Fan W."/>
            <person name="Wang S."/>
            <person name="Wang H."/>
            <person name="Wang A."/>
            <person name="Jiang F."/>
            <person name="Liu H."/>
            <person name="Zhao H."/>
            <person name="Xu D."/>
            <person name="Zhang Y."/>
        </authorList>
    </citation>
    <scope>NUCLEOTIDE SEQUENCE [LARGE SCALE GENOMIC DNA]</scope>
    <source>
        <strain evidence="2">cv. Niubang</strain>
    </source>
</reference>
<keyword evidence="2" id="KW-1185">Reference proteome</keyword>
<name>A0ACB9BB17_ARCLA</name>
<evidence type="ECO:0000313" key="2">
    <source>
        <dbReference type="Proteomes" id="UP001055879"/>
    </source>
</evidence>
<organism evidence="1 2">
    <name type="scientific">Arctium lappa</name>
    <name type="common">Greater burdock</name>
    <name type="synonym">Lappa major</name>
    <dbReference type="NCBI Taxonomy" id="4217"/>
    <lineage>
        <taxon>Eukaryota</taxon>
        <taxon>Viridiplantae</taxon>
        <taxon>Streptophyta</taxon>
        <taxon>Embryophyta</taxon>
        <taxon>Tracheophyta</taxon>
        <taxon>Spermatophyta</taxon>
        <taxon>Magnoliopsida</taxon>
        <taxon>eudicotyledons</taxon>
        <taxon>Gunneridae</taxon>
        <taxon>Pentapetalae</taxon>
        <taxon>asterids</taxon>
        <taxon>campanulids</taxon>
        <taxon>Asterales</taxon>
        <taxon>Asteraceae</taxon>
        <taxon>Carduoideae</taxon>
        <taxon>Cardueae</taxon>
        <taxon>Arctiinae</taxon>
        <taxon>Arctium</taxon>
    </lineage>
</organism>
<evidence type="ECO:0000313" key="1">
    <source>
        <dbReference type="EMBL" id="KAI3719421.1"/>
    </source>
</evidence>